<gene>
    <name evidence="1" type="ORF">CCUN_1586</name>
</gene>
<dbReference type="AlphaFoldDB" id="A0A1W6BYI9"/>
<dbReference type="KEGG" id="ccun:CCUN_1586"/>
<protein>
    <submittedName>
        <fullName evidence="1">Uncharacterized protein</fullName>
    </submittedName>
</protein>
<dbReference type="Proteomes" id="UP000192902">
    <property type="component" value="Chromosome"/>
</dbReference>
<reference evidence="1 2" key="1">
    <citation type="submission" date="2017-04" db="EMBL/GenBank/DDBJ databases">
        <title>Complete genome sequence of the Campylobacter cuniculorum type strain LMG24588.</title>
        <authorList>
            <person name="Miller W.G."/>
            <person name="Yee E."/>
            <person name="Revez J."/>
            <person name="Bono J.L."/>
            <person name="Rossi M."/>
        </authorList>
    </citation>
    <scope>NUCLEOTIDE SEQUENCE [LARGE SCALE GENOMIC DNA]</scope>
    <source>
        <strain evidence="1 2">LMG 24588</strain>
    </source>
</reference>
<evidence type="ECO:0000313" key="1">
    <source>
        <dbReference type="EMBL" id="ARJ57166.1"/>
    </source>
</evidence>
<organism evidence="1 2">
    <name type="scientific">Campylobacter cuniculorum DSM 23162 = LMG 24588</name>
    <dbReference type="NCBI Taxonomy" id="1121267"/>
    <lineage>
        <taxon>Bacteria</taxon>
        <taxon>Pseudomonadati</taxon>
        <taxon>Campylobacterota</taxon>
        <taxon>Epsilonproteobacteria</taxon>
        <taxon>Campylobacterales</taxon>
        <taxon>Campylobacteraceae</taxon>
        <taxon>Campylobacter</taxon>
    </lineage>
</organism>
<dbReference type="RefSeq" id="WP_051521729.1">
    <property type="nucleotide sequence ID" value="NZ_CP020867.1"/>
</dbReference>
<accession>A0A1W6BYI9</accession>
<name>A0A1W6BYI9_9BACT</name>
<dbReference type="EMBL" id="CP020867">
    <property type="protein sequence ID" value="ARJ57166.1"/>
    <property type="molecule type" value="Genomic_DNA"/>
</dbReference>
<sequence length="164" mass="19087">MKPKCNDIDVTLTLKSILDDDKWAYVEYGLDEQTLNADLRDLEVRDILETRDILEIYKYYLSSVLGLKKNYLGFLFELRDYANEVVDVAFDDFITQNSNDRKTSFCKASLKLTYPQMPDDMRKNYAQGSLKGVLFDGGVYETQISYAAQFTDDKKQVYVEILDY</sequence>
<dbReference type="OrthoDB" id="5355204at2"/>
<dbReference type="STRING" id="1121267.CCUN_1586"/>
<proteinExistence type="predicted"/>
<evidence type="ECO:0000313" key="2">
    <source>
        <dbReference type="Proteomes" id="UP000192902"/>
    </source>
</evidence>
<dbReference type="eggNOG" id="ENOG5032P81">
    <property type="taxonomic scope" value="Bacteria"/>
</dbReference>